<dbReference type="RefSeq" id="WP_149820250.1">
    <property type="nucleotide sequence ID" value="NZ_VUOA01000033.1"/>
</dbReference>
<feature type="chain" id="PRO_5022917190" evidence="2">
    <location>
        <begin position="24"/>
        <end position="324"/>
    </location>
</feature>
<dbReference type="CDD" id="cd13602">
    <property type="entry name" value="PBP2_TRAP_BpDctp6_7"/>
    <property type="match status" value="1"/>
</dbReference>
<dbReference type="AlphaFoldDB" id="A0A5B2V9Z1"/>
<dbReference type="NCBIfam" id="NF037995">
    <property type="entry name" value="TRAP_S1"/>
    <property type="match status" value="1"/>
</dbReference>
<feature type="signal peptide" evidence="2">
    <location>
        <begin position="1"/>
        <end position="23"/>
    </location>
</feature>
<keyword evidence="1 2" id="KW-0732">Signal</keyword>
<accession>A0A5B2V9Z1</accession>
<dbReference type="PANTHER" id="PTHR33376:SF4">
    <property type="entry name" value="SIALIC ACID-BINDING PERIPLASMIC PROTEIN SIAP"/>
    <property type="match status" value="1"/>
</dbReference>
<dbReference type="Pfam" id="PF03480">
    <property type="entry name" value="DctP"/>
    <property type="match status" value="1"/>
</dbReference>
<sequence>MNMLARVTAGFGLAVALTTAATAQTTWDMPTPYPDGNFHTKNIREFAADVEKASSGQLKLTVHSGGSLIKHPEIKRSLRTGVAPIGEILISLHANESPVYGLDSVPFLASSYEDARKLYQAQRPALEKRLAEEGLVLLYSVAWPPQGIFAKREIKSMDDFKGLKFRTYNPGTGRIAAIAGATPVQVEVADLATAFATGRVEATITSPSTGVDAKFWDFLNYYHDTQAWLPRNMVIVNKAAYDALPDASKKALQGAAKAAEDRGWKMSQEETATRTQQLKDNKMNVVVPSPELKAGFQKIGAQIAEEWEKSAGADGKAVLEAYRK</sequence>
<comment type="caution">
    <text evidence="3">The sequence shown here is derived from an EMBL/GenBank/DDBJ whole genome shotgun (WGS) entry which is preliminary data.</text>
</comment>
<evidence type="ECO:0000256" key="1">
    <source>
        <dbReference type="ARBA" id="ARBA00022729"/>
    </source>
</evidence>
<dbReference type="InterPro" id="IPR018389">
    <property type="entry name" value="DctP_fam"/>
</dbReference>
<dbReference type="SUPFAM" id="SSF53850">
    <property type="entry name" value="Periplasmic binding protein-like II"/>
    <property type="match status" value="1"/>
</dbReference>
<reference evidence="3 4" key="2">
    <citation type="submission" date="2019-09" db="EMBL/GenBank/DDBJ databases">
        <authorList>
            <person name="Jin C."/>
        </authorList>
    </citation>
    <scope>NUCLEOTIDE SEQUENCE [LARGE SCALE GENOMIC DNA]</scope>
    <source>
        <strain evidence="3 4">BN140002</strain>
    </source>
</reference>
<dbReference type="Proteomes" id="UP000323142">
    <property type="component" value="Unassembled WGS sequence"/>
</dbReference>
<evidence type="ECO:0000256" key="2">
    <source>
        <dbReference type="SAM" id="SignalP"/>
    </source>
</evidence>
<keyword evidence="4" id="KW-1185">Reference proteome</keyword>
<dbReference type="OrthoDB" id="9783941at2"/>
<dbReference type="GO" id="GO:0055085">
    <property type="term" value="P:transmembrane transport"/>
    <property type="evidence" value="ECO:0007669"/>
    <property type="project" value="InterPro"/>
</dbReference>
<evidence type="ECO:0000313" key="3">
    <source>
        <dbReference type="EMBL" id="KAA2235804.1"/>
    </source>
</evidence>
<reference evidence="3 4" key="1">
    <citation type="submission" date="2019-09" db="EMBL/GenBank/DDBJ databases">
        <title>Salinarimonas rosea gen. nov., sp. nov., a new member of the a-2 subgroup of the Proteobacteria.</title>
        <authorList>
            <person name="Liu J."/>
        </authorList>
    </citation>
    <scope>NUCLEOTIDE SEQUENCE [LARGE SCALE GENOMIC DNA]</scope>
    <source>
        <strain evidence="3 4">BN140002</strain>
    </source>
</reference>
<dbReference type="PANTHER" id="PTHR33376">
    <property type="match status" value="1"/>
</dbReference>
<dbReference type="Gene3D" id="3.40.190.170">
    <property type="entry name" value="Bacterial extracellular solute-binding protein, family 7"/>
    <property type="match status" value="1"/>
</dbReference>
<protein>
    <submittedName>
        <fullName evidence="3">TRAP transporter substrate-binding protein</fullName>
    </submittedName>
</protein>
<name>A0A5B2V9Z1_9HYPH</name>
<dbReference type="EMBL" id="VUOA01000033">
    <property type="protein sequence ID" value="KAA2235804.1"/>
    <property type="molecule type" value="Genomic_DNA"/>
</dbReference>
<dbReference type="InterPro" id="IPR038404">
    <property type="entry name" value="TRAP_DctP_sf"/>
</dbReference>
<proteinExistence type="predicted"/>
<evidence type="ECO:0000313" key="4">
    <source>
        <dbReference type="Proteomes" id="UP000323142"/>
    </source>
</evidence>
<organism evidence="3 4">
    <name type="scientific">Salinarimonas soli</name>
    <dbReference type="NCBI Taxonomy" id="1638099"/>
    <lineage>
        <taxon>Bacteria</taxon>
        <taxon>Pseudomonadati</taxon>
        <taxon>Pseudomonadota</taxon>
        <taxon>Alphaproteobacteria</taxon>
        <taxon>Hyphomicrobiales</taxon>
        <taxon>Salinarimonadaceae</taxon>
        <taxon>Salinarimonas</taxon>
    </lineage>
</organism>
<gene>
    <name evidence="3" type="ORF">F0L46_18450</name>
</gene>